<keyword evidence="3" id="KW-1185">Reference proteome</keyword>
<evidence type="ECO:0000259" key="1">
    <source>
        <dbReference type="Pfam" id="PF13843"/>
    </source>
</evidence>
<dbReference type="PANTHER" id="PTHR47055">
    <property type="entry name" value="DDE_TNP_1_7 DOMAIN-CONTAINING PROTEIN"/>
    <property type="match status" value="1"/>
</dbReference>
<accession>A0AAE1TV72</accession>
<dbReference type="Pfam" id="PF13843">
    <property type="entry name" value="DDE_Tnp_1_7"/>
    <property type="match status" value="1"/>
</dbReference>
<sequence>MNFVAILIYMGICKLPAVEDYWAMQTRVPQFANILSSKRFWLMKRTIHLNDNTQISGTVDRFFKVRPIFTFLNTMFRAELQTQMQSVDEVMVAYKGKTAGNLRQYIKNKPDIWGF</sequence>
<dbReference type="EMBL" id="JAWZYT010003361">
    <property type="protein sequence ID" value="KAK4298821.1"/>
    <property type="molecule type" value="Genomic_DNA"/>
</dbReference>
<dbReference type="PANTHER" id="PTHR47055:SF3">
    <property type="entry name" value="PHORBOL-ESTER_DAG-TYPE DOMAIN-CONTAINING PROTEIN"/>
    <property type="match status" value="1"/>
</dbReference>
<gene>
    <name evidence="2" type="ORF">Pmani_028869</name>
</gene>
<dbReference type="InterPro" id="IPR052638">
    <property type="entry name" value="PiggyBac_TE-derived"/>
</dbReference>
<dbReference type="Proteomes" id="UP001292094">
    <property type="component" value="Unassembled WGS sequence"/>
</dbReference>
<organism evidence="2 3">
    <name type="scientific">Petrolisthes manimaculis</name>
    <dbReference type="NCBI Taxonomy" id="1843537"/>
    <lineage>
        <taxon>Eukaryota</taxon>
        <taxon>Metazoa</taxon>
        <taxon>Ecdysozoa</taxon>
        <taxon>Arthropoda</taxon>
        <taxon>Crustacea</taxon>
        <taxon>Multicrustacea</taxon>
        <taxon>Malacostraca</taxon>
        <taxon>Eumalacostraca</taxon>
        <taxon>Eucarida</taxon>
        <taxon>Decapoda</taxon>
        <taxon>Pleocyemata</taxon>
        <taxon>Anomura</taxon>
        <taxon>Galatheoidea</taxon>
        <taxon>Porcellanidae</taxon>
        <taxon>Petrolisthes</taxon>
    </lineage>
</organism>
<evidence type="ECO:0000313" key="2">
    <source>
        <dbReference type="EMBL" id="KAK4298821.1"/>
    </source>
</evidence>
<comment type="caution">
    <text evidence="2">The sequence shown here is derived from an EMBL/GenBank/DDBJ whole genome shotgun (WGS) entry which is preliminary data.</text>
</comment>
<feature type="domain" description="PiggyBac transposable element-derived protein" evidence="1">
    <location>
        <begin position="1"/>
        <end position="115"/>
    </location>
</feature>
<dbReference type="InterPro" id="IPR029526">
    <property type="entry name" value="PGBD"/>
</dbReference>
<reference evidence="2" key="1">
    <citation type="submission" date="2023-11" db="EMBL/GenBank/DDBJ databases">
        <title>Genome assemblies of two species of porcelain crab, Petrolisthes cinctipes and Petrolisthes manimaculis (Anomura: Porcellanidae).</title>
        <authorList>
            <person name="Angst P."/>
        </authorList>
    </citation>
    <scope>NUCLEOTIDE SEQUENCE</scope>
    <source>
        <strain evidence="2">PB745_02</strain>
        <tissue evidence="2">Gill</tissue>
    </source>
</reference>
<name>A0AAE1TV72_9EUCA</name>
<proteinExistence type="predicted"/>
<evidence type="ECO:0000313" key="3">
    <source>
        <dbReference type="Proteomes" id="UP001292094"/>
    </source>
</evidence>
<dbReference type="GO" id="GO:0043565">
    <property type="term" value="F:sequence-specific DNA binding"/>
    <property type="evidence" value="ECO:0007669"/>
    <property type="project" value="TreeGrafter"/>
</dbReference>
<dbReference type="AlphaFoldDB" id="A0AAE1TV72"/>
<protein>
    <recommendedName>
        <fullName evidence="1">PiggyBac transposable element-derived protein domain-containing protein</fullName>
    </recommendedName>
</protein>